<keyword evidence="5" id="KW-1185">Reference proteome</keyword>
<dbReference type="SMART" id="SM00910">
    <property type="entry name" value="HIRAN"/>
    <property type="match status" value="1"/>
</dbReference>
<accession>A0ABX0XMB5</accession>
<evidence type="ECO:0000259" key="3">
    <source>
        <dbReference type="SMART" id="SM00910"/>
    </source>
</evidence>
<dbReference type="Proteomes" id="UP000734218">
    <property type="component" value="Unassembled WGS sequence"/>
</dbReference>
<sequence>MAVREETLRLAGERDCQPGIREATLSEPITLSPDPKGRGGYVASGKSGKPLGYLTNRHWIARDLANGRRILHASVNCIQPFANAQGIHTITFRVVTGDAGDRFQMPPAVAPRSQAPRTYSANIVGESYRQPAIRRTKVGEAVKLFHDIENEHDDRAVAVFNARGEQIGFLPRDGWLTEALIDQGCHYRASVKEIVEPKGSRRHAAVILEVVLA</sequence>
<keyword evidence="1" id="KW-0479">Metal-binding</keyword>
<protein>
    <recommendedName>
        <fullName evidence="3">HIRAN domain-containing protein</fullName>
    </recommendedName>
</protein>
<proteinExistence type="predicted"/>
<dbReference type="Pfam" id="PF08797">
    <property type="entry name" value="HIRAN"/>
    <property type="match status" value="1"/>
</dbReference>
<keyword evidence="2" id="KW-0378">Hydrolase</keyword>
<evidence type="ECO:0000256" key="2">
    <source>
        <dbReference type="ARBA" id="ARBA00022801"/>
    </source>
</evidence>
<comment type="caution">
    <text evidence="4">The sequence shown here is derived from an EMBL/GenBank/DDBJ whole genome shotgun (WGS) entry which is preliminary data.</text>
</comment>
<evidence type="ECO:0000256" key="1">
    <source>
        <dbReference type="ARBA" id="ARBA00022723"/>
    </source>
</evidence>
<dbReference type="RefSeq" id="WP_167953812.1">
    <property type="nucleotide sequence ID" value="NZ_JAATJE010000001.1"/>
</dbReference>
<feature type="domain" description="HIRAN" evidence="3">
    <location>
        <begin position="118"/>
        <end position="213"/>
    </location>
</feature>
<name>A0ABX0XMB5_9SPHN</name>
<dbReference type="Gene3D" id="3.30.70.2330">
    <property type="match status" value="1"/>
</dbReference>
<reference evidence="4 5" key="1">
    <citation type="submission" date="2020-03" db="EMBL/GenBank/DDBJ databases">
        <title>Genomic Encyclopedia of Type Strains, Phase IV (KMG-IV): sequencing the most valuable type-strain genomes for metagenomic binning, comparative biology and taxonomic classification.</title>
        <authorList>
            <person name="Goeker M."/>
        </authorList>
    </citation>
    <scope>NUCLEOTIDE SEQUENCE [LARGE SCALE GENOMIC DNA]</scope>
    <source>
        <strain evidence="4 5">DSM 27651</strain>
    </source>
</reference>
<dbReference type="EMBL" id="JAATJE010000001">
    <property type="protein sequence ID" value="NJC33886.1"/>
    <property type="molecule type" value="Genomic_DNA"/>
</dbReference>
<gene>
    <name evidence="4" type="ORF">GGR88_001360</name>
</gene>
<organism evidence="4 5">
    <name type="scientific">Sphingomonas jejuensis</name>
    <dbReference type="NCBI Taxonomy" id="904715"/>
    <lineage>
        <taxon>Bacteria</taxon>
        <taxon>Pseudomonadati</taxon>
        <taxon>Pseudomonadota</taxon>
        <taxon>Alphaproteobacteria</taxon>
        <taxon>Sphingomonadales</taxon>
        <taxon>Sphingomonadaceae</taxon>
        <taxon>Sphingomonas</taxon>
    </lineage>
</organism>
<dbReference type="InterPro" id="IPR014905">
    <property type="entry name" value="HIRAN"/>
</dbReference>
<evidence type="ECO:0000313" key="4">
    <source>
        <dbReference type="EMBL" id="NJC33886.1"/>
    </source>
</evidence>
<evidence type="ECO:0000313" key="5">
    <source>
        <dbReference type="Proteomes" id="UP000734218"/>
    </source>
</evidence>